<sequence length="182" mass="20890">MTKILLVRHGEAAKGPTIPDPELTELGHQQAERLARKLAGSTPFLLTSSPKTRARQTAQPLADIWQRPVNIEKAVTEIPSPEGMPLRERGRWIRTLLDSNWDLLDERQLAWRSDLLSYLLRLEEDTAIFCHFMVINSIVAEIRGDKRIKQFRPDYTSVTELRLTDGDLELIRLGRERGSRIL</sequence>
<protein>
    <submittedName>
        <fullName evidence="1">Broad specificity phosphatase PhoE</fullName>
    </submittedName>
</protein>
<dbReference type="InterPro" id="IPR013078">
    <property type="entry name" value="His_Pase_superF_clade-1"/>
</dbReference>
<dbReference type="OrthoDB" id="5729189at2"/>
<dbReference type="GO" id="GO:0005737">
    <property type="term" value="C:cytoplasm"/>
    <property type="evidence" value="ECO:0007669"/>
    <property type="project" value="TreeGrafter"/>
</dbReference>
<reference evidence="2" key="1">
    <citation type="submission" date="2016-10" db="EMBL/GenBank/DDBJ databases">
        <authorList>
            <person name="Varghese N."/>
            <person name="Submissions S."/>
        </authorList>
    </citation>
    <scope>NUCLEOTIDE SEQUENCE [LARGE SCALE GENOMIC DNA]</scope>
    <source>
        <strain evidence="2">CGMCC 1.10657</strain>
    </source>
</reference>
<dbReference type="CDD" id="cd07040">
    <property type="entry name" value="HP"/>
    <property type="match status" value="1"/>
</dbReference>
<dbReference type="STRING" id="658218.SAMN05216562_2434"/>
<dbReference type="SUPFAM" id="SSF53254">
    <property type="entry name" value="Phosphoglycerate mutase-like"/>
    <property type="match status" value="1"/>
</dbReference>
<dbReference type="InterPro" id="IPR029033">
    <property type="entry name" value="His_PPase_superfam"/>
</dbReference>
<dbReference type="InterPro" id="IPR050275">
    <property type="entry name" value="PGM_Phosphatase"/>
</dbReference>
<dbReference type="Gene3D" id="3.40.50.1240">
    <property type="entry name" value="Phosphoglycerate mutase-like"/>
    <property type="match status" value="1"/>
</dbReference>
<proteinExistence type="predicted"/>
<organism evidence="1 2">
    <name type="scientific">Microbulbifer marinus</name>
    <dbReference type="NCBI Taxonomy" id="658218"/>
    <lineage>
        <taxon>Bacteria</taxon>
        <taxon>Pseudomonadati</taxon>
        <taxon>Pseudomonadota</taxon>
        <taxon>Gammaproteobacteria</taxon>
        <taxon>Cellvibrionales</taxon>
        <taxon>Microbulbiferaceae</taxon>
        <taxon>Microbulbifer</taxon>
    </lineage>
</organism>
<dbReference type="Proteomes" id="UP000198658">
    <property type="component" value="Unassembled WGS sequence"/>
</dbReference>
<name>A0A1H3ZYI3_9GAMM</name>
<dbReference type="SMART" id="SM00855">
    <property type="entry name" value="PGAM"/>
    <property type="match status" value="1"/>
</dbReference>
<dbReference type="PANTHER" id="PTHR48100">
    <property type="entry name" value="BROAD-SPECIFICITY PHOSPHATASE YOR283W-RELATED"/>
    <property type="match status" value="1"/>
</dbReference>
<dbReference type="EMBL" id="FNQO01000003">
    <property type="protein sequence ID" value="SEA28786.1"/>
    <property type="molecule type" value="Genomic_DNA"/>
</dbReference>
<keyword evidence="2" id="KW-1185">Reference proteome</keyword>
<dbReference type="PANTHER" id="PTHR48100:SF1">
    <property type="entry name" value="HISTIDINE PHOSPHATASE FAMILY PROTEIN-RELATED"/>
    <property type="match status" value="1"/>
</dbReference>
<evidence type="ECO:0000313" key="1">
    <source>
        <dbReference type="EMBL" id="SEA28786.1"/>
    </source>
</evidence>
<evidence type="ECO:0000313" key="2">
    <source>
        <dbReference type="Proteomes" id="UP000198658"/>
    </source>
</evidence>
<accession>A0A1H3ZYI3</accession>
<dbReference type="RefSeq" id="WP_091388747.1">
    <property type="nucleotide sequence ID" value="NZ_FNQO01000003.1"/>
</dbReference>
<dbReference type="Pfam" id="PF00300">
    <property type="entry name" value="His_Phos_1"/>
    <property type="match status" value="1"/>
</dbReference>
<dbReference type="GO" id="GO:0016791">
    <property type="term" value="F:phosphatase activity"/>
    <property type="evidence" value="ECO:0007669"/>
    <property type="project" value="TreeGrafter"/>
</dbReference>
<dbReference type="AlphaFoldDB" id="A0A1H3ZYI3"/>
<gene>
    <name evidence="1" type="ORF">SAMN05216562_2434</name>
</gene>